<reference evidence="3 4" key="1">
    <citation type="submission" date="2017-02" db="EMBL/GenBank/DDBJ databases">
        <title>Draft genome of Acidibacillus ferrooxidans Huett2.</title>
        <authorList>
            <person name="Schopf S."/>
        </authorList>
    </citation>
    <scope>NUCLEOTIDE SEQUENCE [LARGE SCALE GENOMIC DNA]</scope>
    <source>
        <strain evidence="3 4">Huett2</strain>
    </source>
</reference>
<proteinExistence type="predicted"/>
<comment type="caution">
    <text evidence="3">The sequence shown here is derived from an EMBL/GenBank/DDBJ whole genome shotgun (WGS) entry which is preliminary data.</text>
</comment>
<evidence type="ECO:0000313" key="3">
    <source>
        <dbReference type="EMBL" id="OPG15609.1"/>
    </source>
</evidence>
<dbReference type="GO" id="GO:0005524">
    <property type="term" value="F:ATP binding"/>
    <property type="evidence" value="ECO:0007669"/>
    <property type="project" value="UniProtKB-UniRule"/>
</dbReference>
<keyword evidence="1" id="KW-0067">ATP-binding</keyword>
<name>A0A1V4ERP7_9BACL</name>
<keyword evidence="4" id="KW-1185">Reference proteome</keyword>
<dbReference type="Gene3D" id="3.30.470.20">
    <property type="entry name" value="ATP-grasp fold, B domain"/>
    <property type="match status" value="1"/>
</dbReference>
<gene>
    <name evidence="3" type="ORF">B2M26_11150</name>
</gene>
<keyword evidence="1" id="KW-0547">Nucleotide-binding</keyword>
<protein>
    <recommendedName>
        <fullName evidence="2">ATP-grasp domain-containing protein</fullName>
    </recommendedName>
</protein>
<evidence type="ECO:0000259" key="2">
    <source>
        <dbReference type="PROSITE" id="PS50975"/>
    </source>
</evidence>
<dbReference type="Proteomes" id="UP000190229">
    <property type="component" value="Unassembled WGS sequence"/>
</dbReference>
<accession>A0A1V4ERP7</accession>
<dbReference type="SUPFAM" id="SSF56059">
    <property type="entry name" value="Glutathione synthetase ATP-binding domain-like"/>
    <property type="match status" value="1"/>
</dbReference>
<dbReference type="AlphaFoldDB" id="A0A1V4ERP7"/>
<evidence type="ECO:0000313" key="4">
    <source>
        <dbReference type="Proteomes" id="UP000190229"/>
    </source>
</evidence>
<dbReference type="GO" id="GO:0046872">
    <property type="term" value="F:metal ion binding"/>
    <property type="evidence" value="ECO:0007669"/>
    <property type="project" value="InterPro"/>
</dbReference>
<sequence>MRPFFSRFAHCTRGGDVMTQSHMVNAAYGALCERVNLFGSRRKTRILLHTNIRRALHLPPHAMRFMTTGNQAIRLGPAFAIYALSKAKGRPFGQQQKLFQDVSRLGARLGMDIFVITPGAVRAGVHVVSGYRFREGVWREETCPYPDIVWRRLTSRPRALQAKLIEDETVFSEMPQITLPRSMSEKGVMHQRVLTRAPFSSHVPQTKIAHNEETLIACVDAFDDCYVKPARGTQGIGIARLRRTRGGHEFLRDGAPASKISLPELALWYASFFRVGERVIVQETIPLLHTMDKRPLDFRCLVQAVNGRPVATALIARVGSPQSITTNLHTGGEAVSAQDLLPRLTASQASAMPAEFRRAESLACDLFEMLQRQHGELGEVGIDFAFDQNLRIYILEINPCPGRRMLRNVDPRLRMHSITRILEHALCITGYETIKS</sequence>
<organism evidence="3 4">
    <name type="scientific">Ferroacidibacillus organovorans</name>
    <dbReference type="NCBI Taxonomy" id="1765683"/>
    <lineage>
        <taxon>Bacteria</taxon>
        <taxon>Bacillati</taxon>
        <taxon>Bacillota</taxon>
        <taxon>Bacilli</taxon>
        <taxon>Bacillales</taxon>
        <taxon>Alicyclobacillaceae</taxon>
        <taxon>Ferroacidibacillus</taxon>
    </lineage>
</organism>
<dbReference type="InterPro" id="IPR026838">
    <property type="entry name" value="YheC/D"/>
</dbReference>
<evidence type="ECO:0000256" key="1">
    <source>
        <dbReference type="PROSITE-ProRule" id="PRU00409"/>
    </source>
</evidence>
<dbReference type="InterPro" id="IPR011761">
    <property type="entry name" value="ATP-grasp"/>
</dbReference>
<dbReference type="Pfam" id="PF14398">
    <property type="entry name" value="ATPgrasp_YheCD"/>
    <property type="match status" value="1"/>
</dbReference>
<feature type="domain" description="ATP-grasp" evidence="2">
    <location>
        <begin position="193"/>
        <end position="427"/>
    </location>
</feature>
<dbReference type="PROSITE" id="PS50975">
    <property type="entry name" value="ATP_GRASP"/>
    <property type="match status" value="1"/>
</dbReference>
<dbReference type="EMBL" id="MWPS01000027">
    <property type="protein sequence ID" value="OPG15609.1"/>
    <property type="molecule type" value="Genomic_DNA"/>
</dbReference>